<dbReference type="InterPro" id="IPR036866">
    <property type="entry name" value="RibonucZ/Hydroxyglut_hydro"/>
</dbReference>
<evidence type="ECO:0000259" key="1">
    <source>
        <dbReference type="SMART" id="SM00849"/>
    </source>
</evidence>
<reference evidence="2 3" key="1">
    <citation type="submission" date="2014-07" db="EMBL/GenBank/DDBJ databases">
        <authorList>
            <person name="McCorrison J."/>
            <person name="Sanka R."/>
            <person name="Torralba M."/>
            <person name="Gillis M."/>
            <person name="Haft D.H."/>
            <person name="Methe B."/>
            <person name="Sutton G."/>
            <person name="Nelson K.E."/>
        </authorList>
    </citation>
    <scope>NUCLEOTIDE SEQUENCE [LARGE SCALE GENOMIC DNA]</scope>
    <source>
        <strain evidence="2 3">S9-PR14</strain>
    </source>
</reference>
<comment type="caution">
    <text evidence="2">The sequence shown here is derived from an EMBL/GenBank/DDBJ whole genome shotgun (WGS) entry which is preliminary data.</text>
</comment>
<dbReference type="InterPro" id="IPR001279">
    <property type="entry name" value="Metallo-B-lactamas"/>
</dbReference>
<feature type="domain" description="Metallo-beta-lactamase" evidence="1">
    <location>
        <begin position="12"/>
        <end position="184"/>
    </location>
</feature>
<dbReference type="Proteomes" id="UP000029723">
    <property type="component" value="Unassembled WGS sequence"/>
</dbReference>
<dbReference type="InterPro" id="IPR052533">
    <property type="entry name" value="WalJ/YycJ-like"/>
</dbReference>
<dbReference type="PANTHER" id="PTHR47619">
    <property type="entry name" value="METALLO-HYDROLASE YYCJ-RELATED"/>
    <property type="match status" value="1"/>
</dbReference>
<dbReference type="SMART" id="SM00849">
    <property type="entry name" value="Lactamase_B"/>
    <property type="match status" value="1"/>
</dbReference>
<evidence type="ECO:0000313" key="3">
    <source>
        <dbReference type="Proteomes" id="UP000029723"/>
    </source>
</evidence>
<dbReference type="RefSeq" id="WP_036927726.1">
    <property type="nucleotide sequence ID" value="NZ_JRPQ01000101.1"/>
</dbReference>
<dbReference type="AlphaFoldDB" id="A0A098YTG3"/>
<name>A0A098YTG3_9BACT</name>
<organism evidence="2 3">
    <name type="scientific">Hoylesella timonensis S9-PR14</name>
    <dbReference type="NCBI Taxonomy" id="1401062"/>
    <lineage>
        <taxon>Bacteria</taxon>
        <taxon>Pseudomonadati</taxon>
        <taxon>Bacteroidota</taxon>
        <taxon>Bacteroidia</taxon>
        <taxon>Bacteroidales</taxon>
        <taxon>Prevotellaceae</taxon>
        <taxon>Hoylesella</taxon>
    </lineage>
</organism>
<dbReference type="Gene3D" id="3.60.15.10">
    <property type="entry name" value="Ribonuclease Z/Hydroxyacylglutathione hydrolase-like"/>
    <property type="match status" value="1"/>
</dbReference>
<dbReference type="OrthoDB" id="9781189at2"/>
<gene>
    <name evidence="2" type="ORF">HMPREF9304_07370</name>
</gene>
<dbReference type="EMBL" id="JRPQ01000101">
    <property type="protein sequence ID" value="KGI21943.1"/>
    <property type="molecule type" value="Genomic_DNA"/>
</dbReference>
<proteinExistence type="predicted"/>
<dbReference type="SUPFAM" id="SSF56281">
    <property type="entry name" value="Metallo-hydrolase/oxidoreductase"/>
    <property type="match status" value="1"/>
</dbReference>
<sequence>MLQFICMGSGSSGNCYCLFTENDGLMIDAGLGVRTLKRSFKENGLSLSHIHHIIITHDHADHIKSVGSLSHEFSLPVYATAKVHDGIERNFCVRNKVAPNLKRCFTKQVPLQVGDFLVTPFHVPHDSCDSVGYRISCQGIIFVLMTDVGHITDEMKEFIAEANYLVIEANHDEDMLAQGPYPAHLKARIASQTGHLPNSECGRALAENMTAELRHVWLCHLSEENNHPELARKTVEQILRSYGIVAGTDVQLDVLKRKSPSLLYQL</sequence>
<accession>A0A098YTG3</accession>
<protein>
    <submittedName>
        <fullName evidence="2">Metallo-beta-lactamase</fullName>
    </submittedName>
</protein>
<dbReference type="PANTHER" id="PTHR47619:SF1">
    <property type="entry name" value="EXODEOXYRIBONUCLEASE WALJ"/>
    <property type="match status" value="1"/>
</dbReference>
<evidence type="ECO:0000313" key="2">
    <source>
        <dbReference type="EMBL" id="KGI21943.1"/>
    </source>
</evidence>
<dbReference type="Pfam" id="PF12706">
    <property type="entry name" value="Lactamase_B_2"/>
    <property type="match status" value="1"/>
</dbReference>